<gene>
    <name evidence="3" type="ORF">J5Y05_14390</name>
</gene>
<dbReference type="RefSeq" id="WP_210872268.1">
    <property type="nucleotide sequence ID" value="NZ_JAGPNL010000003.1"/>
</dbReference>
<feature type="compositionally biased region" description="Low complexity" evidence="1">
    <location>
        <begin position="225"/>
        <end position="252"/>
    </location>
</feature>
<feature type="transmembrane region" description="Helical" evidence="2">
    <location>
        <begin position="75"/>
        <end position="97"/>
    </location>
</feature>
<dbReference type="EMBL" id="JAGPNL010000003">
    <property type="protein sequence ID" value="MBQ0827689.1"/>
    <property type="molecule type" value="Genomic_DNA"/>
</dbReference>
<evidence type="ECO:0000256" key="2">
    <source>
        <dbReference type="SAM" id="Phobius"/>
    </source>
</evidence>
<feature type="compositionally biased region" description="Polar residues" evidence="1">
    <location>
        <begin position="264"/>
        <end position="275"/>
    </location>
</feature>
<name>A0A940XFT4_9ACTN</name>
<keyword evidence="2" id="KW-0812">Transmembrane</keyword>
<reference evidence="3" key="1">
    <citation type="submission" date="2021-04" db="EMBL/GenBank/DDBJ databases">
        <title>Genome seq and assembly of Streptomyces sp. RG38.</title>
        <authorList>
            <person name="Chhetri G."/>
        </authorList>
    </citation>
    <scope>NUCLEOTIDE SEQUENCE</scope>
    <source>
        <strain evidence="3">RG38</strain>
    </source>
</reference>
<proteinExistence type="predicted"/>
<dbReference type="Proteomes" id="UP000677875">
    <property type="component" value="Unassembled WGS sequence"/>
</dbReference>
<organism evidence="3 4">
    <name type="scientific">Streptomyces tagetis</name>
    <dbReference type="NCBI Taxonomy" id="2820809"/>
    <lineage>
        <taxon>Bacteria</taxon>
        <taxon>Bacillati</taxon>
        <taxon>Actinomycetota</taxon>
        <taxon>Actinomycetes</taxon>
        <taxon>Kitasatosporales</taxon>
        <taxon>Streptomycetaceae</taxon>
        <taxon>Streptomyces</taxon>
    </lineage>
</organism>
<evidence type="ECO:0000313" key="4">
    <source>
        <dbReference type="Proteomes" id="UP000677875"/>
    </source>
</evidence>
<accession>A0A940XFT4</accession>
<feature type="transmembrane region" description="Helical" evidence="2">
    <location>
        <begin position="46"/>
        <end position="63"/>
    </location>
</feature>
<feature type="region of interest" description="Disordered" evidence="1">
    <location>
        <begin position="225"/>
        <end position="289"/>
    </location>
</feature>
<protein>
    <submittedName>
        <fullName evidence="3">Uncharacterized protein</fullName>
    </submittedName>
</protein>
<dbReference type="AlphaFoldDB" id="A0A940XFT4"/>
<keyword evidence="2" id="KW-0472">Membrane</keyword>
<feature type="region of interest" description="Disordered" evidence="1">
    <location>
        <begin position="200"/>
        <end position="219"/>
    </location>
</feature>
<evidence type="ECO:0000256" key="1">
    <source>
        <dbReference type="SAM" id="MobiDB-lite"/>
    </source>
</evidence>
<sequence>MNRARLDVFAIVEKLLTLAALALVAITVGGQLGPILGLHGTLGQIAGWSIALVYDALWIGALRMSEVAIRQRSRIGTTVMLGLSAAALGVSTGTLLILGHAKVFAFVPVAAAAFMSLRLFVGNVLADSATATEIADQSAADRNARARAAARARHLRSTAVTDVVTETAGHLGEMERQIARAQTLTKGEARIAKARAEAEDRLRKADKKHGPKATAFAARTLTLAVPTPGTPALPTGTAPGTPRAVTAPTPAVEDTPGTPDEQPVTDSGTQVSTPASADPGTADTPPAHPVTLTDLATVAGVPTPVPGEPLTDAQLDVALRHLRYTDDPPRSYRKARDDFRDAGFVGSEARVRRVWGALLTHEETTPTGE</sequence>
<evidence type="ECO:0000313" key="3">
    <source>
        <dbReference type="EMBL" id="MBQ0827689.1"/>
    </source>
</evidence>
<comment type="caution">
    <text evidence="3">The sequence shown here is derived from an EMBL/GenBank/DDBJ whole genome shotgun (WGS) entry which is preliminary data.</text>
</comment>
<keyword evidence="2" id="KW-1133">Transmembrane helix</keyword>
<keyword evidence="4" id="KW-1185">Reference proteome</keyword>